<dbReference type="GO" id="GO:0016887">
    <property type="term" value="F:ATP hydrolysis activity"/>
    <property type="evidence" value="ECO:0007669"/>
    <property type="project" value="InterPro"/>
</dbReference>
<dbReference type="AlphaFoldDB" id="D0MJL4"/>
<evidence type="ECO:0000313" key="7">
    <source>
        <dbReference type="EMBL" id="ACY48672.1"/>
    </source>
</evidence>
<dbReference type="PROSITE" id="PS50893">
    <property type="entry name" value="ABC_TRANSPORTER_2"/>
    <property type="match status" value="1"/>
</dbReference>
<dbReference type="HOGENOM" id="CLU_000604_1_2_10"/>
<dbReference type="STRING" id="518766.Rmar_1788"/>
<dbReference type="PANTHER" id="PTHR42711">
    <property type="entry name" value="ABC TRANSPORTER ATP-BINDING PROTEIN"/>
    <property type="match status" value="1"/>
</dbReference>
<dbReference type="PANTHER" id="PTHR42711:SF5">
    <property type="entry name" value="ABC TRANSPORTER ATP-BINDING PROTEIN NATA"/>
    <property type="match status" value="1"/>
</dbReference>
<dbReference type="EMBL" id="CP001807">
    <property type="protein sequence ID" value="ACY48672.1"/>
    <property type="molecule type" value="Genomic_DNA"/>
</dbReference>
<comment type="similarity">
    <text evidence="1">Belongs to the ABC transporter superfamily.</text>
</comment>
<dbReference type="Proteomes" id="UP000002221">
    <property type="component" value="Chromosome"/>
</dbReference>
<keyword evidence="4" id="KW-0547">Nucleotide-binding</keyword>
<keyword evidence="3" id="KW-0536">Nodulation</keyword>
<dbReference type="InterPro" id="IPR050763">
    <property type="entry name" value="ABC_transporter_ATP-binding"/>
</dbReference>
<keyword evidence="2" id="KW-0813">Transport</keyword>
<evidence type="ECO:0000259" key="6">
    <source>
        <dbReference type="PROSITE" id="PS50893"/>
    </source>
</evidence>
<accession>D0MJL4</accession>
<protein>
    <submittedName>
        <fullName evidence="7">ABC transporter related protein</fullName>
    </submittedName>
</protein>
<sequence>MSEAAVEIEALTFRYGSRLALRSLSLRIPSGCCFGLLGPNGSGKTTLMRLLATLLQPAEGRLRVCGHDTVAAPGAVRRCLGVVFQQPALDGDLTVEENLRLHGAFYGLRGEPLRNRIDELLTRFGLQERRHEPVRRLSGGQQRRVDLIRGLLHHPRVLLLDEPTTGLDPLARHAFWQTLRQLRQTDRLTLIVATHLLEEAELCDEVALLDEGRLVAAGAPDALARALGDEVLWLETSEPEAVAAFVQTHFGVEARAIGAAVRVAAPDAHALLPRLYEALGDRLRSATVRRPTLEDVFLVHTGHHLHASPESFTAPVS</sequence>
<proteinExistence type="inferred from homology"/>
<dbReference type="GO" id="GO:0005524">
    <property type="term" value="F:ATP binding"/>
    <property type="evidence" value="ECO:0007669"/>
    <property type="project" value="UniProtKB-KW"/>
</dbReference>
<dbReference type="OrthoDB" id="750260at2"/>
<keyword evidence="8" id="KW-1185">Reference proteome</keyword>
<name>D0MJL4_RHOM4</name>
<gene>
    <name evidence="7" type="ordered locus">Rmar_1788</name>
</gene>
<evidence type="ECO:0000256" key="4">
    <source>
        <dbReference type="ARBA" id="ARBA00022741"/>
    </source>
</evidence>
<evidence type="ECO:0000256" key="1">
    <source>
        <dbReference type="ARBA" id="ARBA00005417"/>
    </source>
</evidence>
<dbReference type="Gene3D" id="3.40.50.300">
    <property type="entry name" value="P-loop containing nucleotide triphosphate hydrolases"/>
    <property type="match status" value="1"/>
</dbReference>
<dbReference type="PROSITE" id="PS00211">
    <property type="entry name" value="ABC_TRANSPORTER_1"/>
    <property type="match status" value="1"/>
</dbReference>
<dbReference type="SMART" id="SM00382">
    <property type="entry name" value="AAA"/>
    <property type="match status" value="1"/>
</dbReference>
<keyword evidence="5" id="KW-0067">ATP-binding</keyword>
<dbReference type="SUPFAM" id="SSF52540">
    <property type="entry name" value="P-loop containing nucleoside triphosphate hydrolases"/>
    <property type="match status" value="1"/>
</dbReference>
<dbReference type="Pfam" id="PF00005">
    <property type="entry name" value="ABC_tran"/>
    <property type="match status" value="1"/>
</dbReference>
<dbReference type="InterPro" id="IPR017871">
    <property type="entry name" value="ABC_transporter-like_CS"/>
</dbReference>
<evidence type="ECO:0000256" key="3">
    <source>
        <dbReference type="ARBA" id="ARBA00022458"/>
    </source>
</evidence>
<organism evidence="7 8">
    <name type="scientific">Rhodothermus marinus (strain ATCC 43812 / DSM 4252 / R-10)</name>
    <name type="common">Rhodothermus obamensis</name>
    <dbReference type="NCBI Taxonomy" id="518766"/>
    <lineage>
        <taxon>Bacteria</taxon>
        <taxon>Pseudomonadati</taxon>
        <taxon>Rhodothermota</taxon>
        <taxon>Rhodothermia</taxon>
        <taxon>Rhodothermales</taxon>
        <taxon>Rhodothermaceae</taxon>
        <taxon>Rhodothermus</taxon>
    </lineage>
</organism>
<reference evidence="7 8" key="1">
    <citation type="journal article" date="2009" name="Stand. Genomic Sci.">
        <title>Complete genome sequence of Rhodothermus marinus type strain (R-10).</title>
        <authorList>
            <person name="Nolan M."/>
            <person name="Tindall B.J."/>
            <person name="Pomrenke H."/>
            <person name="Lapidus A."/>
            <person name="Copeland A."/>
            <person name="Glavina Del Rio T."/>
            <person name="Lucas S."/>
            <person name="Chen F."/>
            <person name="Tice H."/>
            <person name="Cheng J.F."/>
            <person name="Saunders E."/>
            <person name="Han C."/>
            <person name="Bruce D."/>
            <person name="Goodwin L."/>
            <person name="Chain P."/>
            <person name="Pitluck S."/>
            <person name="Ovchinikova G."/>
            <person name="Pati A."/>
            <person name="Ivanova N."/>
            <person name="Mavromatis K."/>
            <person name="Chen A."/>
            <person name="Palaniappan K."/>
            <person name="Land M."/>
            <person name="Hauser L."/>
            <person name="Chang Y.J."/>
            <person name="Jeffries C.D."/>
            <person name="Brettin T."/>
            <person name="Goker M."/>
            <person name="Bristow J."/>
            <person name="Eisen J.A."/>
            <person name="Markowitz V."/>
            <person name="Hugenholtz P."/>
            <person name="Kyrpides N.C."/>
            <person name="Klenk H.P."/>
            <person name="Detter J.C."/>
        </authorList>
    </citation>
    <scope>NUCLEOTIDE SEQUENCE [LARGE SCALE GENOMIC DNA]</scope>
    <source>
        <strain evidence="8">ATCC 43812 / DSM 4252 / R-10</strain>
    </source>
</reference>
<evidence type="ECO:0000256" key="5">
    <source>
        <dbReference type="ARBA" id="ARBA00022840"/>
    </source>
</evidence>
<dbReference type="InterPro" id="IPR003593">
    <property type="entry name" value="AAA+_ATPase"/>
</dbReference>
<feature type="domain" description="ABC transporter" evidence="6">
    <location>
        <begin position="6"/>
        <end position="236"/>
    </location>
</feature>
<evidence type="ECO:0000256" key="2">
    <source>
        <dbReference type="ARBA" id="ARBA00022448"/>
    </source>
</evidence>
<dbReference type="InterPro" id="IPR027417">
    <property type="entry name" value="P-loop_NTPase"/>
</dbReference>
<dbReference type="RefSeq" id="WP_012844283.1">
    <property type="nucleotide sequence ID" value="NC_013501.1"/>
</dbReference>
<dbReference type="KEGG" id="rmr:Rmar_1788"/>
<evidence type="ECO:0000313" key="8">
    <source>
        <dbReference type="Proteomes" id="UP000002221"/>
    </source>
</evidence>
<dbReference type="InterPro" id="IPR003439">
    <property type="entry name" value="ABC_transporter-like_ATP-bd"/>
</dbReference>
<dbReference type="eggNOG" id="COG1131">
    <property type="taxonomic scope" value="Bacteria"/>
</dbReference>